<evidence type="ECO:0000256" key="3">
    <source>
        <dbReference type="SAM" id="MobiDB-lite"/>
    </source>
</evidence>
<sequence length="377" mass="42950">MAKLELAMRLSNTRRSRGSREKEVREAKESDVDDVEARNREQKRLTTAQTLVRSVMRAFYSTQEILVIEALVTHSALRDDELAYLMKMNLKDLHRLCASLRDARFLVVHTRPEVQAGKTRPINRTYYYIDYRQTIDAIKWRVYKTDKDMQGIARPQDENKEYSCPRCKAQWTQMEVLDSVSSEGFVCQRCGSLLERSKEREAPGHQQLSRMNNQFKFMTDMLQEVDKVVVPECNFDKAIAVARPIVREATHEVLASIPVDTGLNKPSAVKGLANTGPKTMSVVITDGTDEQENIESRKRKERLLRENALPVWMTESSVPVKSKFEDGEGEDEDGNPAKRVKLETADPGLDIDVPASATGIKMEGDDDDDDLEFEDVM</sequence>
<feature type="region of interest" description="Disordered" evidence="3">
    <location>
        <begin position="10"/>
        <end position="35"/>
    </location>
</feature>
<dbReference type="InterPro" id="IPR002853">
    <property type="entry name" value="TFIIE_asu"/>
</dbReference>
<evidence type="ECO:0000256" key="1">
    <source>
        <dbReference type="ARBA" id="ARBA00023015"/>
    </source>
</evidence>
<gene>
    <name evidence="5" type="ORF">B0T16DRAFT_427177</name>
</gene>
<dbReference type="SMART" id="SM00531">
    <property type="entry name" value="TFIIE"/>
    <property type="match status" value="1"/>
</dbReference>
<dbReference type="Proteomes" id="UP001174936">
    <property type="component" value="Unassembled WGS sequence"/>
</dbReference>
<organism evidence="5 6">
    <name type="scientific">Cercophora newfieldiana</name>
    <dbReference type="NCBI Taxonomy" id="92897"/>
    <lineage>
        <taxon>Eukaryota</taxon>
        <taxon>Fungi</taxon>
        <taxon>Dikarya</taxon>
        <taxon>Ascomycota</taxon>
        <taxon>Pezizomycotina</taxon>
        <taxon>Sordariomycetes</taxon>
        <taxon>Sordariomycetidae</taxon>
        <taxon>Sordariales</taxon>
        <taxon>Lasiosphaeriaceae</taxon>
        <taxon>Cercophora</taxon>
    </lineage>
</organism>
<dbReference type="AlphaFoldDB" id="A0AA39YHT9"/>
<dbReference type="EMBL" id="JAULSV010000002">
    <property type="protein sequence ID" value="KAK0652903.1"/>
    <property type="molecule type" value="Genomic_DNA"/>
</dbReference>
<dbReference type="GO" id="GO:0006367">
    <property type="term" value="P:transcription initiation at RNA polymerase II promoter"/>
    <property type="evidence" value="ECO:0007669"/>
    <property type="project" value="InterPro"/>
</dbReference>
<dbReference type="InterPro" id="IPR017919">
    <property type="entry name" value="TFIIE/TFIIEa_HTH"/>
</dbReference>
<dbReference type="Pfam" id="PF02002">
    <property type="entry name" value="TFIIE_alpha"/>
    <property type="match status" value="1"/>
</dbReference>
<name>A0AA39YHT9_9PEZI</name>
<evidence type="ECO:0000313" key="5">
    <source>
        <dbReference type="EMBL" id="KAK0652903.1"/>
    </source>
</evidence>
<keyword evidence="2" id="KW-0804">Transcription</keyword>
<reference evidence="5" key="1">
    <citation type="submission" date="2023-06" db="EMBL/GenBank/DDBJ databases">
        <title>Genome-scale phylogeny and comparative genomics of the fungal order Sordariales.</title>
        <authorList>
            <consortium name="Lawrence Berkeley National Laboratory"/>
            <person name="Hensen N."/>
            <person name="Bonometti L."/>
            <person name="Westerberg I."/>
            <person name="Brannstrom I.O."/>
            <person name="Guillou S."/>
            <person name="Cros-Aarteil S."/>
            <person name="Calhoun S."/>
            <person name="Haridas S."/>
            <person name="Kuo A."/>
            <person name="Mondo S."/>
            <person name="Pangilinan J."/>
            <person name="Riley R."/>
            <person name="Labutti K."/>
            <person name="Andreopoulos B."/>
            <person name="Lipzen A."/>
            <person name="Chen C."/>
            <person name="Yanf M."/>
            <person name="Daum C."/>
            <person name="Ng V."/>
            <person name="Clum A."/>
            <person name="Steindorff A."/>
            <person name="Ohm R."/>
            <person name="Martin F."/>
            <person name="Silar P."/>
            <person name="Natvig D."/>
            <person name="Lalanne C."/>
            <person name="Gautier V."/>
            <person name="Ament-Velasquez S.L."/>
            <person name="Kruys A."/>
            <person name="Hutchinson M.I."/>
            <person name="Powell A.J."/>
            <person name="Barry K."/>
            <person name="Miller A.N."/>
            <person name="Grigoriev I.V."/>
            <person name="Debuchy R."/>
            <person name="Gladieux P."/>
            <person name="Thoren M.H."/>
            <person name="Johannesson H."/>
        </authorList>
    </citation>
    <scope>NUCLEOTIDE SEQUENCE</scope>
    <source>
        <strain evidence="5">SMH2532-1</strain>
    </source>
</reference>
<proteinExistence type="predicted"/>
<keyword evidence="6" id="KW-1185">Reference proteome</keyword>
<feature type="compositionally biased region" description="Basic and acidic residues" evidence="3">
    <location>
        <begin position="18"/>
        <end position="35"/>
    </location>
</feature>
<feature type="region of interest" description="Disordered" evidence="3">
    <location>
        <begin position="319"/>
        <end position="377"/>
    </location>
</feature>
<dbReference type="PROSITE" id="PS51344">
    <property type="entry name" value="HTH_TFE_IIE"/>
    <property type="match status" value="1"/>
</dbReference>
<dbReference type="GO" id="GO:0005673">
    <property type="term" value="C:transcription factor TFIIE complex"/>
    <property type="evidence" value="ECO:0007669"/>
    <property type="project" value="TreeGrafter"/>
</dbReference>
<comment type="caution">
    <text evidence="5">The sequence shown here is derived from an EMBL/GenBank/DDBJ whole genome shotgun (WGS) entry which is preliminary data.</text>
</comment>
<feature type="compositionally biased region" description="Acidic residues" evidence="3">
    <location>
        <begin position="364"/>
        <end position="377"/>
    </location>
</feature>
<evidence type="ECO:0000256" key="2">
    <source>
        <dbReference type="ARBA" id="ARBA00023163"/>
    </source>
</evidence>
<dbReference type="PANTHER" id="PTHR13097">
    <property type="entry name" value="TRANSCRIPTION INITIATION FACTOR IIE, ALPHA SUBUNIT"/>
    <property type="match status" value="1"/>
</dbReference>
<keyword evidence="1" id="KW-0805">Transcription regulation</keyword>
<feature type="domain" description="HTH TFE/IIEalpha-type" evidence="4">
    <location>
        <begin position="48"/>
        <end position="139"/>
    </location>
</feature>
<evidence type="ECO:0000259" key="4">
    <source>
        <dbReference type="PROSITE" id="PS51344"/>
    </source>
</evidence>
<dbReference type="InterPro" id="IPR024550">
    <property type="entry name" value="TFIIEa/SarR/Rpc3_HTH_dom"/>
</dbReference>
<dbReference type="InterPro" id="IPR039997">
    <property type="entry name" value="TFE"/>
</dbReference>
<dbReference type="PANTHER" id="PTHR13097:SF7">
    <property type="entry name" value="GENERAL TRANSCRIPTION FACTOR IIE SUBUNIT 1"/>
    <property type="match status" value="1"/>
</dbReference>
<accession>A0AA39YHT9</accession>
<protein>
    <recommendedName>
        <fullName evidence="4">HTH TFE/IIEalpha-type domain-containing protein</fullName>
    </recommendedName>
</protein>
<evidence type="ECO:0000313" key="6">
    <source>
        <dbReference type="Proteomes" id="UP001174936"/>
    </source>
</evidence>